<proteinExistence type="predicted"/>
<reference evidence="1 2" key="1">
    <citation type="journal article" date="2018" name="PLoS ONE">
        <title>The draft genome of Kipferlia bialata reveals reductive genome evolution in fornicate parasites.</title>
        <authorList>
            <person name="Tanifuji G."/>
            <person name="Takabayashi S."/>
            <person name="Kume K."/>
            <person name="Takagi M."/>
            <person name="Nakayama T."/>
            <person name="Kamikawa R."/>
            <person name="Inagaki Y."/>
            <person name="Hashimoto T."/>
        </authorList>
    </citation>
    <scope>NUCLEOTIDE SEQUENCE [LARGE SCALE GENOMIC DNA]</scope>
    <source>
        <strain evidence="1">NY0173</strain>
    </source>
</reference>
<name>A0A9K3CST2_9EUKA</name>
<dbReference type="Proteomes" id="UP000265618">
    <property type="component" value="Unassembled WGS sequence"/>
</dbReference>
<sequence length="247" mass="26603">MKTTTKSHLPCSVCLASVADGVSTAQWEVVCERGSIKVTSHPACARDATYSGCSCAPTLTLYRTPPPTSPSPSIPSSLSDFVEWGMGEGEICSVEYSSQTVAVGKGCWHVLLLDGPCLYGVMMESERDIDIFTASVQTGEHQGLKRVPRTKSVEADTPLQDDTLLNTSPSSVQVKRPLSLSIRDALYTKGQEALSPSSGQAKQIMDGFPQAPLETEIEMGMGTDRERVQVHDQPVWSTGGSQTWVTF</sequence>
<organism evidence="1 2">
    <name type="scientific">Kipferlia bialata</name>
    <dbReference type="NCBI Taxonomy" id="797122"/>
    <lineage>
        <taxon>Eukaryota</taxon>
        <taxon>Metamonada</taxon>
        <taxon>Carpediemonas-like organisms</taxon>
        <taxon>Kipferlia</taxon>
    </lineage>
</organism>
<dbReference type="EMBL" id="BDIP01000551">
    <property type="protein sequence ID" value="GIQ81981.1"/>
    <property type="molecule type" value="Genomic_DNA"/>
</dbReference>
<evidence type="ECO:0000313" key="1">
    <source>
        <dbReference type="EMBL" id="GIQ81981.1"/>
    </source>
</evidence>
<gene>
    <name evidence="1" type="ORF">KIPB_003040</name>
</gene>
<evidence type="ECO:0000313" key="2">
    <source>
        <dbReference type="Proteomes" id="UP000265618"/>
    </source>
</evidence>
<comment type="caution">
    <text evidence="1">The sequence shown here is derived from an EMBL/GenBank/DDBJ whole genome shotgun (WGS) entry which is preliminary data.</text>
</comment>
<accession>A0A9K3CST2</accession>
<keyword evidence="2" id="KW-1185">Reference proteome</keyword>
<protein>
    <submittedName>
        <fullName evidence="1">Uncharacterized protein</fullName>
    </submittedName>
</protein>
<dbReference type="AlphaFoldDB" id="A0A9K3CST2"/>